<evidence type="ECO:0000256" key="6">
    <source>
        <dbReference type="SAM" id="Phobius"/>
    </source>
</evidence>
<evidence type="ECO:0000256" key="5">
    <source>
        <dbReference type="ARBA" id="ARBA00023136"/>
    </source>
</evidence>
<evidence type="ECO:0000313" key="8">
    <source>
        <dbReference type="EMBL" id="KAL3530727.1"/>
    </source>
</evidence>
<feature type="domain" description="Integral membrane bound transporter" evidence="7">
    <location>
        <begin position="411"/>
        <end position="539"/>
    </location>
</feature>
<dbReference type="Proteomes" id="UP001630127">
    <property type="component" value="Unassembled WGS sequence"/>
</dbReference>
<comment type="subcellular location">
    <subcellularLocation>
        <location evidence="1">Cell membrane</location>
        <topology evidence="1">Multi-pass membrane protein</topology>
    </subcellularLocation>
</comment>
<evidence type="ECO:0000256" key="3">
    <source>
        <dbReference type="ARBA" id="ARBA00022692"/>
    </source>
</evidence>
<gene>
    <name evidence="8" type="ORF">ACH5RR_010049</name>
</gene>
<evidence type="ECO:0000256" key="1">
    <source>
        <dbReference type="ARBA" id="ARBA00004651"/>
    </source>
</evidence>
<dbReference type="InterPro" id="IPR049453">
    <property type="entry name" value="Memb_transporter_dom"/>
</dbReference>
<dbReference type="PANTHER" id="PTHR30509:SF9">
    <property type="entry name" value="MULTIDRUG RESISTANCE PROTEIN MDTO"/>
    <property type="match status" value="1"/>
</dbReference>
<keyword evidence="3 6" id="KW-0812">Transmembrane</keyword>
<evidence type="ECO:0000259" key="7">
    <source>
        <dbReference type="Pfam" id="PF13515"/>
    </source>
</evidence>
<dbReference type="Pfam" id="PF13515">
    <property type="entry name" value="FUSC_2"/>
    <property type="match status" value="1"/>
</dbReference>
<name>A0ABD3AG52_9GENT</name>
<protein>
    <recommendedName>
        <fullName evidence="7">Integral membrane bound transporter domain-containing protein</fullName>
    </recommendedName>
</protein>
<feature type="transmembrane region" description="Helical" evidence="6">
    <location>
        <begin position="154"/>
        <end position="175"/>
    </location>
</feature>
<evidence type="ECO:0000256" key="2">
    <source>
        <dbReference type="ARBA" id="ARBA00022475"/>
    </source>
</evidence>
<dbReference type="GO" id="GO:0005886">
    <property type="term" value="C:plasma membrane"/>
    <property type="evidence" value="ECO:0007669"/>
    <property type="project" value="UniProtKB-SubCell"/>
</dbReference>
<evidence type="ECO:0000313" key="9">
    <source>
        <dbReference type="Proteomes" id="UP001630127"/>
    </source>
</evidence>
<keyword evidence="5 6" id="KW-0472">Membrane</keyword>
<reference evidence="8 9" key="1">
    <citation type="submission" date="2024-11" db="EMBL/GenBank/DDBJ databases">
        <title>A near-complete genome assembly of Cinchona calisaya.</title>
        <authorList>
            <person name="Lian D.C."/>
            <person name="Zhao X.W."/>
            <person name="Wei L."/>
        </authorList>
    </citation>
    <scope>NUCLEOTIDE SEQUENCE [LARGE SCALE GENOMIC DNA]</scope>
    <source>
        <tissue evidence="8">Nenye</tissue>
    </source>
</reference>
<keyword evidence="4 6" id="KW-1133">Transmembrane helix</keyword>
<accession>A0ABD3AG52</accession>
<keyword evidence="9" id="KW-1185">Reference proteome</keyword>
<organism evidence="8 9">
    <name type="scientific">Cinchona calisaya</name>
    <dbReference type="NCBI Taxonomy" id="153742"/>
    <lineage>
        <taxon>Eukaryota</taxon>
        <taxon>Viridiplantae</taxon>
        <taxon>Streptophyta</taxon>
        <taxon>Embryophyta</taxon>
        <taxon>Tracheophyta</taxon>
        <taxon>Spermatophyta</taxon>
        <taxon>Magnoliopsida</taxon>
        <taxon>eudicotyledons</taxon>
        <taxon>Gunneridae</taxon>
        <taxon>Pentapetalae</taxon>
        <taxon>asterids</taxon>
        <taxon>lamiids</taxon>
        <taxon>Gentianales</taxon>
        <taxon>Rubiaceae</taxon>
        <taxon>Cinchonoideae</taxon>
        <taxon>Cinchoneae</taxon>
        <taxon>Cinchona</taxon>
    </lineage>
</organism>
<proteinExistence type="predicted"/>
<sequence>MEILQNQSDHARAAWKSCIASAFRTALACTIVGCITLFGPKSFKHQIAFPAFSYVTVILIVTDATLGDTLRGCWHAFYASILGICPAILSLWLIGPAWLTPSTTAAAVALSAFVVVLPENSHLISKRIALGQIVIVYVLAFINGSQTEPIMHPIHVLASTFVGVVACVLALLLPYPSLACYEVKKKSKLFTENASERFKLFMKAFSAEDNASAQTLILQAKSLTNTGTKLLRSIKSKQESMLWEILPVKFLRPYYKNPGAKLLDLEIPLRGMEIGLSNYSLPFPITILNSDLKDDLARIEEHICRQVKSMPFISATTVPETNAENVFESLQTLQTIPNEQKELPCFLFLFCLKLLQKKSITISTPMGPALSSDSEKQKGSFFIRIWRSLLAININNQRLMPAFKCSLSLGLAVFFGSIYSKENGYWAGLPVAISLASAREATFKVANVKAQGTVLGTVYGVFGCFVFEKYVQIRFLSLLPWFIFCSFLRRSRMYGQAGGISAVIGAVLILGRKNFGPPSEFAIARITETFIGLSCSIMVELLLQPTRASALVKVQLSKSLEMLFNSIGEISLCARKTKLDNQVGLKKLKFQVNELGKFIGEAEVEPNFWFLPFHSACYGKLLGSLSKMVDFLVFTTHAIELLQQESGTRIDSNLWKETVNNLNLDLKIFKDLVGSSIKSFEEVSLVKSLKLLDKKIEKKNISLDLESGKSPKFPAGSDEEVITEKIMSTFLQHCEEFLDGIDNVEKEIKSQSALSLSCVAFCMSGLIRETRVIEKAIKEIVQWENPSSLVNLQEIACKIRALAVAADTKTNVEN</sequence>
<comment type="caution">
    <text evidence="8">The sequence shown here is derived from an EMBL/GenBank/DDBJ whole genome shotgun (WGS) entry which is preliminary data.</text>
</comment>
<feature type="transmembrane region" description="Helical" evidence="6">
    <location>
        <begin position="46"/>
        <end position="66"/>
    </location>
</feature>
<feature type="transmembrane region" description="Helical" evidence="6">
    <location>
        <begin position="73"/>
        <end position="92"/>
    </location>
</feature>
<feature type="transmembrane region" description="Helical" evidence="6">
    <location>
        <begin position="124"/>
        <end position="142"/>
    </location>
</feature>
<keyword evidence="2" id="KW-1003">Cell membrane</keyword>
<dbReference type="EMBL" id="JBJUIK010000004">
    <property type="protein sequence ID" value="KAL3530727.1"/>
    <property type="molecule type" value="Genomic_DNA"/>
</dbReference>
<feature type="transmembrane region" description="Helical" evidence="6">
    <location>
        <begin position="21"/>
        <end position="40"/>
    </location>
</feature>
<evidence type="ECO:0000256" key="4">
    <source>
        <dbReference type="ARBA" id="ARBA00022989"/>
    </source>
</evidence>
<dbReference type="PANTHER" id="PTHR30509">
    <property type="entry name" value="P-HYDROXYBENZOIC ACID EFFLUX PUMP SUBUNIT-RELATED"/>
    <property type="match status" value="1"/>
</dbReference>
<dbReference type="AlphaFoldDB" id="A0ABD3AG52"/>